<gene>
    <name evidence="2" type="ORF">EVG20_g917</name>
</gene>
<dbReference type="AlphaFoldDB" id="A0A4Y9ZE88"/>
<accession>A0A4Y9ZE88</accession>
<protein>
    <recommendedName>
        <fullName evidence="1">ATPase AAA-type core domain-containing protein</fullName>
    </recommendedName>
</protein>
<dbReference type="GO" id="GO:0005524">
    <property type="term" value="F:ATP binding"/>
    <property type="evidence" value="ECO:0007669"/>
    <property type="project" value="InterPro"/>
</dbReference>
<keyword evidence="3" id="KW-1185">Reference proteome</keyword>
<dbReference type="PANTHER" id="PTHR43394:SF1">
    <property type="entry name" value="ATP-BINDING CASSETTE SUB-FAMILY B MEMBER 10, MITOCHONDRIAL"/>
    <property type="match status" value="1"/>
</dbReference>
<dbReference type="Pfam" id="PF13304">
    <property type="entry name" value="AAA_21"/>
    <property type="match status" value="1"/>
</dbReference>
<dbReference type="PANTHER" id="PTHR43394">
    <property type="entry name" value="ATP-DEPENDENT PERMEASE MDL1, MITOCHONDRIAL"/>
    <property type="match status" value="1"/>
</dbReference>
<dbReference type="OrthoDB" id="6500128at2759"/>
<proteinExistence type="predicted"/>
<dbReference type="Gene3D" id="3.40.50.300">
    <property type="entry name" value="P-loop containing nucleotide triphosphate hydrolases"/>
    <property type="match status" value="1"/>
</dbReference>
<evidence type="ECO:0000259" key="1">
    <source>
        <dbReference type="Pfam" id="PF13304"/>
    </source>
</evidence>
<reference evidence="2 3" key="1">
    <citation type="submission" date="2019-02" db="EMBL/GenBank/DDBJ databases">
        <title>Genome sequencing of the rare red list fungi Dentipellis fragilis.</title>
        <authorList>
            <person name="Buettner E."/>
            <person name="Kellner H."/>
        </authorList>
    </citation>
    <scope>NUCLEOTIDE SEQUENCE [LARGE SCALE GENOMIC DNA]</scope>
    <source>
        <strain evidence="2 3">DSM 105465</strain>
    </source>
</reference>
<evidence type="ECO:0000313" key="2">
    <source>
        <dbReference type="EMBL" id="TFY72078.1"/>
    </source>
</evidence>
<dbReference type="SUPFAM" id="SSF52540">
    <property type="entry name" value="P-loop containing nucleoside triphosphate hydrolases"/>
    <property type="match status" value="1"/>
</dbReference>
<dbReference type="GO" id="GO:0016887">
    <property type="term" value="F:ATP hydrolysis activity"/>
    <property type="evidence" value="ECO:0007669"/>
    <property type="project" value="InterPro"/>
</dbReference>
<sequence>LDAGDPAYAPLQTQALAQTQGDAEDRPAWMPHGLSGGEWQRIALARAFMRADHPEVDLLLFDEPTSSLDAHAQHKIFETIDTLARAPDGAKRRTVVFVTHRLATARRADKIAMMERGTITEFGTHDELLRLDGSYAALYRASV</sequence>
<dbReference type="STRING" id="205917.A0A4Y9ZE88"/>
<dbReference type="EMBL" id="SEOQ01000026">
    <property type="protein sequence ID" value="TFY72078.1"/>
    <property type="molecule type" value="Genomic_DNA"/>
</dbReference>
<organism evidence="2 3">
    <name type="scientific">Dentipellis fragilis</name>
    <dbReference type="NCBI Taxonomy" id="205917"/>
    <lineage>
        <taxon>Eukaryota</taxon>
        <taxon>Fungi</taxon>
        <taxon>Dikarya</taxon>
        <taxon>Basidiomycota</taxon>
        <taxon>Agaricomycotina</taxon>
        <taxon>Agaricomycetes</taxon>
        <taxon>Russulales</taxon>
        <taxon>Hericiaceae</taxon>
        <taxon>Dentipellis</taxon>
    </lineage>
</organism>
<feature type="domain" description="ATPase AAA-type core" evidence="1">
    <location>
        <begin position="32"/>
        <end position="100"/>
    </location>
</feature>
<feature type="non-terminal residue" evidence="2">
    <location>
        <position position="1"/>
    </location>
</feature>
<evidence type="ECO:0000313" key="3">
    <source>
        <dbReference type="Proteomes" id="UP000298327"/>
    </source>
</evidence>
<dbReference type="InterPro" id="IPR039421">
    <property type="entry name" value="Type_1_exporter"/>
</dbReference>
<name>A0A4Y9ZE88_9AGAM</name>
<dbReference type="InterPro" id="IPR027417">
    <property type="entry name" value="P-loop_NTPase"/>
</dbReference>
<dbReference type="GO" id="GO:0015421">
    <property type="term" value="F:ABC-type oligopeptide transporter activity"/>
    <property type="evidence" value="ECO:0007669"/>
    <property type="project" value="TreeGrafter"/>
</dbReference>
<dbReference type="InterPro" id="IPR003959">
    <property type="entry name" value="ATPase_AAA_core"/>
</dbReference>
<dbReference type="Proteomes" id="UP000298327">
    <property type="component" value="Unassembled WGS sequence"/>
</dbReference>
<comment type="caution">
    <text evidence="2">The sequence shown here is derived from an EMBL/GenBank/DDBJ whole genome shotgun (WGS) entry which is preliminary data.</text>
</comment>